<dbReference type="InterPro" id="IPR000073">
    <property type="entry name" value="AB_hydrolase_1"/>
</dbReference>
<sequence length="364" mass="38954">MVGVPVVSDSPSGRAQGKTRNRFVRPACTSLSTDRHRRKVLARTRWGRRFGAWLGVAALACGAANGGARASAEPVIHRGQFPVTFDVGTAIIPFFFPEQAPPGANDPGCVLTPDRPRPVILINGTGVNQAANWQVGAPLLRNNGYCVFTFNYGNPTWISEIPVQAITDIRDGARQLAAEVDKVRALTGAGKVDLVGASQGGGVLPNYYINIAGGDRYVNTLIGLAPSNHGTTANGQVFLRKSFPPLGGVPFALLDALLPATTQQMIGSELMAQTYGQGDTRPGVTYTTLVTRYDEVVTPYTNQFLDGPNVSNIVLQDGCPDDYSDHLSINYSERAWRLVLNALDPEHATPVPCIPQGFLFPGIN</sequence>
<dbReference type="InterPro" id="IPR053228">
    <property type="entry name" value="Stereospecific_Lipase"/>
</dbReference>
<evidence type="ECO:0000313" key="3">
    <source>
        <dbReference type="EMBL" id="AYF79105.1"/>
    </source>
</evidence>
<dbReference type="Proteomes" id="UP000267164">
    <property type="component" value="Chromosome"/>
</dbReference>
<feature type="compositionally biased region" description="Low complexity" evidence="1">
    <location>
        <begin position="1"/>
        <end position="13"/>
    </location>
</feature>
<feature type="domain" description="AB hydrolase-1" evidence="2">
    <location>
        <begin position="118"/>
        <end position="244"/>
    </location>
</feature>
<reference evidence="3 4" key="1">
    <citation type="submission" date="2018-09" db="EMBL/GenBank/DDBJ databases">
        <title>Nocardia yunnanensis sp. nov., an actinomycete isolated from a soil sample.</title>
        <authorList>
            <person name="Zhang J."/>
        </authorList>
    </citation>
    <scope>NUCLEOTIDE SEQUENCE [LARGE SCALE GENOMIC DNA]</scope>
    <source>
        <strain evidence="3 4">CFHS0054</strain>
    </source>
</reference>
<dbReference type="KEGG" id="nyu:D7D52_17215"/>
<dbReference type="PANTHER" id="PTHR37574">
    <property type="entry name" value="LIPASE B"/>
    <property type="match status" value="1"/>
</dbReference>
<dbReference type="SUPFAM" id="SSF53474">
    <property type="entry name" value="alpha/beta-Hydrolases"/>
    <property type="match status" value="1"/>
</dbReference>
<protein>
    <submittedName>
        <fullName evidence="3">Alpha/beta fold hydrolase</fullName>
    </submittedName>
</protein>
<keyword evidence="4" id="KW-1185">Reference proteome</keyword>
<dbReference type="AlphaFoldDB" id="A0A386ZRM3"/>
<evidence type="ECO:0000313" key="4">
    <source>
        <dbReference type="Proteomes" id="UP000267164"/>
    </source>
</evidence>
<gene>
    <name evidence="3" type="ORF">D7D52_17215</name>
</gene>
<dbReference type="OrthoDB" id="8871309at2"/>
<evidence type="ECO:0000256" key="1">
    <source>
        <dbReference type="SAM" id="MobiDB-lite"/>
    </source>
</evidence>
<proteinExistence type="predicted"/>
<dbReference type="PANTHER" id="PTHR37574:SF1">
    <property type="entry name" value="LIPASE B"/>
    <property type="match status" value="1"/>
</dbReference>
<dbReference type="Pfam" id="PF00561">
    <property type="entry name" value="Abhydrolase_1"/>
    <property type="match status" value="1"/>
</dbReference>
<feature type="region of interest" description="Disordered" evidence="1">
    <location>
        <begin position="1"/>
        <end position="22"/>
    </location>
</feature>
<name>A0A386ZRM3_9NOCA</name>
<keyword evidence="3" id="KW-0378">Hydrolase</keyword>
<accession>A0A386ZRM3</accession>
<dbReference type="InterPro" id="IPR029058">
    <property type="entry name" value="AB_hydrolase_fold"/>
</dbReference>
<evidence type="ECO:0000259" key="2">
    <source>
        <dbReference type="Pfam" id="PF00561"/>
    </source>
</evidence>
<dbReference type="EMBL" id="CP032568">
    <property type="protein sequence ID" value="AYF79105.1"/>
    <property type="molecule type" value="Genomic_DNA"/>
</dbReference>
<dbReference type="Gene3D" id="3.40.50.1820">
    <property type="entry name" value="alpha/beta hydrolase"/>
    <property type="match status" value="1"/>
</dbReference>
<organism evidence="3 4">
    <name type="scientific">Nocardia yunnanensis</name>
    <dbReference type="NCBI Taxonomy" id="2382165"/>
    <lineage>
        <taxon>Bacteria</taxon>
        <taxon>Bacillati</taxon>
        <taxon>Actinomycetota</taxon>
        <taxon>Actinomycetes</taxon>
        <taxon>Mycobacteriales</taxon>
        <taxon>Nocardiaceae</taxon>
        <taxon>Nocardia</taxon>
    </lineage>
</organism>
<dbReference type="GO" id="GO:0016787">
    <property type="term" value="F:hydrolase activity"/>
    <property type="evidence" value="ECO:0007669"/>
    <property type="project" value="UniProtKB-KW"/>
</dbReference>